<evidence type="ECO:0000313" key="3">
    <source>
        <dbReference type="EMBL" id="MDI5970916.1"/>
    </source>
</evidence>
<evidence type="ECO:0000256" key="1">
    <source>
        <dbReference type="ARBA" id="ARBA00023002"/>
    </source>
</evidence>
<dbReference type="SUPFAM" id="SSF47203">
    <property type="entry name" value="Acyl-CoA dehydrogenase C-terminal domain-like"/>
    <property type="match status" value="1"/>
</dbReference>
<evidence type="ECO:0000259" key="2">
    <source>
        <dbReference type="Pfam" id="PF08028"/>
    </source>
</evidence>
<dbReference type="GO" id="GO:0016627">
    <property type="term" value="F:oxidoreductase activity, acting on the CH-CH group of donors"/>
    <property type="evidence" value="ECO:0007669"/>
    <property type="project" value="InterPro"/>
</dbReference>
<dbReference type="EMBL" id="JABXJJ020000018">
    <property type="protein sequence ID" value="MDI5970916.1"/>
    <property type="molecule type" value="Genomic_DNA"/>
</dbReference>
<keyword evidence="1" id="KW-0560">Oxidoreductase</keyword>
<gene>
    <name evidence="3" type="ORF">POF50_016465</name>
</gene>
<feature type="domain" description="Acyl-CoA dehydrogenase C-terminal" evidence="2">
    <location>
        <begin position="85"/>
        <end position="144"/>
    </location>
</feature>
<protein>
    <submittedName>
        <fullName evidence="3">Acyl-CoA dehydrogenase family protein</fullName>
    </submittedName>
</protein>
<name>A0AA90JY71_9ACTN</name>
<dbReference type="RefSeq" id="WP_271313148.1">
    <property type="nucleotide sequence ID" value="NZ_JABXJJ020000018.1"/>
</dbReference>
<reference evidence="3" key="1">
    <citation type="submission" date="2023-05" db="EMBL/GenBank/DDBJ databases">
        <title>Streptantibioticus silvisoli sp. nov., acidotolerant actinomycetes 1 from pine litter.</title>
        <authorList>
            <person name="Swiecimska M."/>
            <person name="Golinska P."/>
            <person name="Sangal V."/>
            <person name="Wachnowicz B."/>
            <person name="Goodfellow M."/>
        </authorList>
    </citation>
    <scope>NUCLEOTIDE SEQUENCE</scope>
    <source>
        <strain evidence="3">SL13</strain>
    </source>
</reference>
<sequence>MRNAIEECERAGHAGGLADGLALALDGVDPGDAPGGVAALPASAVPPGALVIRHDMAAAEGISFVRPGPRRGTPAADPTALAARIGAVRIGVTRRLTAQVVEHLSGRVGGGEPLLGKQLVAAALAAADVAVEAARRCLPGATHPAVVADVHDRLTSVDWELAKLLGASGYVGRNPASGAYVSRLTANCWVPRGRSL</sequence>
<dbReference type="InterPro" id="IPR036250">
    <property type="entry name" value="AcylCo_DH-like_C"/>
</dbReference>
<comment type="caution">
    <text evidence="3">The sequence shown here is derived from an EMBL/GenBank/DDBJ whole genome shotgun (WGS) entry which is preliminary data.</text>
</comment>
<dbReference type="Gene3D" id="1.20.140.10">
    <property type="entry name" value="Butyryl-CoA Dehydrogenase, subunit A, domain 3"/>
    <property type="match status" value="1"/>
</dbReference>
<proteinExistence type="predicted"/>
<organism evidence="3">
    <name type="scientific">Streptantibioticus silvisoli</name>
    <dbReference type="NCBI Taxonomy" id="2705255"/>
    <lineage>
        <taxon>Bacteria</taxon>
        <taxon>Bacillati</taxon>
        <taxon>Actinomycetota</taxon>
        <taxon>Actinomycetes</taxon>
        <taxon>Kitasatosporales</taxon>
        <taxon>Streptomycetaceae</taxon>
        <taxon>Streptantibioticus</taxon>
    </lineage>
</organism>
<dbReference type="InterPro" id="IPR013107">
    <property type="entry name" value="Acyl-CoA_DH_C"/>
</dbReference>
<dbReference type="Pfam" id="PF08028">
    <property type="entry name" value="Acyl-CoA_dh_2"/>
    <property type="match status" value="1"/>
</dbReference>
<accession>A0AA90JY71</accession>
<dbReference type="AlphaFoldDB" id="A0AA90JY71"/>